<protein>
    <submittedName>
        <fullName evidence="2">Phosphate transport system regulatory protein PhoU</fullName>
    </submittedName>
</protein>
<gene>
    <name evidence="2" type="primary">phoU</name>
    <name evidence="2" type="ORF">CQU01_24760</name>
</gene>
<dbReference type="EMBL" id="BJXW01000035">
    <property type="protein sequence ID" value="GEN32238.1"/>
    <property type="molecule type" value="Genomic_DNA"/>
</dbReference>
<dbReference type="Gene3D" id="1.20.58.220">
    <property type="entry name" value="Phosphate transport system protein phou homolog 2, domain 2"/>
    <property type="match status" value="2"/>
</dbReference>
<sequence>MLKRQNYYDMMRIQMKDIVLKLLEHILKMTTDYLAYLDEPSEDKKALLLQQETVIDQSEEKINDMILDLITLQPLAKEDVKELFAIGRIAGRLERVGDQIINLLTISEREDIDVLKPVANRFMTYECDMMEWLLEGMANENIDLLKNVIEHDKHVNQLNIGTYESLVHSVEKQQDITGGNLKTIIASRFLERLGDYLVTIAKTFIDILENRL</sequence>
<dbReference type="GO" id="GO:0030643">
    <property type="term" value="P:intracellular phosphate ion homeostasis"/>
    <property type="evidence" value="ECO:0007669"/>
    <property type="project" value="InterPro"/>
</dbReference>
<organism evidence="2 3">
    <name type="scientific">Cerasibacillus quisquiliarum</name>
    <dbReference type="NCBI Taxonomy" id="227865"/>
    <lineage>
        <taxon>Bacteria</taxon>
        <taxon>Bacillati</taxon>
        <taxon>Bacillota</taxon>
        <taxon>Bacilli</taxon>
        <taxon>Bacillales</taxon>
        <taxon>Bacillaceae</taxon>
        <taxon>Cerasibacillus</taxon>
    </lineage>
</organism>
<dbReference type="PANTHER" id="PTHR42930">
    <property type="entry name" value="PHOSPHATE-SPECIFIC TRANSPORT SYSTEM ACCESSORY PROTEIN PHOU"/>
    <property type="match status" value="1"/>
</dbReference>
<dbReference type="OrthoDB" id="9814256at2"/>
<feature type="domain" description="PhoU" evidence="1">
    <location>
        <begin position="20"/>
        <end position="103"/>
    </location>
</feature>
<comment type="caution">
    <text evidence="2">The sequence shown here is derived from an EMBL/GenBank/DDBJ whole genome shotgun (WGS) entry which is preliminary data.</text>
</comment>
<feature type="domain" description="PhoU" evidence="1">
    <location>
        <begin position="128"/>
        <end position="202"/>
    </location>
</feature>
<reference evidence="2 3" key="1">
    <citation type="submission" date="2019-07" db="EMBL/GenBank/DDBJ databases">
        <title>Whole genome shotgun sequence of Cerasibacillus quisquiliarum NBRC 102429.</title>
        <authorList>
            <person name="Hosoyama A."/>
            <person name="Uohara A."/>
            <person name="Ohji S."/>
            <person name="Ichikawa N."/>
        </authorList>
    </citation>
    <scope>NUCLEOTIDE SEQUENCE [LARGE SCALE GENOMIC DNA]</scope>
    <source>
        <strain evidence="2 3">NBRC 102429</strain>
    </source>
</reference>
<dbReference type="InterPro" id="IPR028366">
    <property type="entry name" value="PhoU"/>
</dbReference>
<accession>A0A511V2V8</accession>
<keyword evidence="3" id="KW-1185">Reference proteome</keyword>
<evidence type="ECO:0000259" key="1">
    <source>
        <dbReference type="Pfam" id="PF01895"/>
    </source>
</evidence>
<dbReference type="InterPro" id="IPR026022">
    <property type="entry name" value="PhoU_dom"/>
</dbReference>
<dbReference type="Pfam" id="PF01895">
    <property type="entry name" value="PhoU"/>
    <property type="match status" value="2"/>
</dbReference>
<dbReference type="GO" id="GO:0045936">
    <property type="term" value="P:negative regulation of phosphate metabolic process"/>
    <property type="evidence" value="ECO:0007669"/>
    <property type="project" value="InterPro"/>
</dbReference>
<evidence type="ECO:0000313" key="2">
    <source>
        <dbReference type="EMBL" id="GEN32238.1"/>
    </source>
</evidence>
<dbReference type="RefSeq" id="WP_146938593.1">
    <property type="nucleotide sequence ID" value="NZ_BJXW01000035.1"/>
</dbReference>
<dbReference type="Proteomes" id="UP000321491">
    <property type="component" value="Unassembled WGS sequence"/>
</dbReference>
<dbReference type="PANTHER" id="PTHR42930:SF3">
    <property type="entry name" value="PHOSPHATE-SPECIFIC TRANSPORT SYSTEM ACCESSORY PROTEIN PHOU"/>
    <property type="match status" value="1"/>
</dbReference>
<dbReference type="AlphaFoldDB" id="A0A511V2V8"/>
<proteinExistence type="predicted"/>
<dbReference type="SUPFAM" id="SSF109755">
    <property type="entry name" value="PhoU-like"/>
    <property type="match status" value="1"/>
</dbReference>
<evidence type="ECO:0000313" key="3">
    <source>
        <dbReference type="Proteomes" id="UP000321491"/>
    </source>
</evidence>
<name>A0A511V2V8_9BACI</name>
<dbReference type="InterPro" id="IPR038078">
    <property type="entry name" value="PhoU-like_sf"/>
</dbReference>